<evidence type="ECO:0000256" key="4">
    <source>
        <dbReference type="ARBA" id="ARBA00022989"/>
    </source>
</evidence>
<evidence type="ECO:0000256" key="5">
    <source>
        <dbReference type="ARBA" id="ARBA00023136"/>
    </source>
</evidence>
<dbReference type="Pfam" id="PF07690">
    <property type="entry name" value="MFS_1"/>
    <property type="match status" value="1"/>
</dbReference>
<dbReference type="EMBL" id="DVFN01000076">
    <property type="protein sequence ID" value="HIQ69698.1"/>
    <property type="molecule type" value="Genomic_DNA"/>
</dbReference>
<keyword evidence="3 6" id="KW-0812">Transmembrane</keyword>
<evidence type="ECO:0000256" key="1">
    <source>
        <dbReference type="ARBA" id="ARBA00004651"/>
    </source>
</evidence>
<feature type="transmembrane region" description="Helical" evidence="6">
    <location>
        <begin position="324"/>
        <end position="351"/>
    </location>
</feature>
<name>A0A9D0Z640_9FIRM</name>
<feature type="transmembrane region" description="Helical" evidence="6">
    <location>
        <begin position="392"/>
        <end position="409"/>
    </location>
</feature>
<evidence type="ECO:0000256" key="3">
    <source>
        <dbReference type="ARBA" id="ARBA00022692"/>
    </source>
</evidence>
<evidence type="ECO:0000256" key="2">
    <source>
        <dbReference type="ARBA" id="ARBA00022475"/>
    </source>
</evidence>
<comment type="caution">
    <text evidence="7">The sequence shown here is derived from an EMBL/GenBank/DDBJ whole genome shotgun (WGS) entry which is preliminary data.</text>
</comment>
<feature type="transmembrane region" description="Helical" evidence="6">
    <location>
        <begin position="363"/>
        <end position="386"/>
    </location>
</feature>
<feature type="transmembrane region" description="Helical" evidence="6">
    <location>
        <begin position="94"/>
        <end position="119"/>
    </location>
</feature>
<reference evidence="7" key="2">
    <citation type="journal article" date="2021" name="PeerJ">
        <title>Extensive microbial diversity within the chicken gut microbiome revealed by metagenomics and culture.</title>
        <authorList>
            <person name="Gilroy R."/>
            <person name="Ravi A."/>
            <person name="Getino M."/>
            <person name="Pursley I."/>
            <person name="Horton D.L."/>
            <person name="Alikhan N.F."/>
            <person name="Baker D."/>
            <person name="Gharbi K."/>
            <person name="Hall N."/>
            <person name="Watson M."/>
            <person name="Adriaenssens E.M."/>
            <person name="Foster-Nyarko E."/>
            <person name="Jarju S."/>
            <person name="Secka A."/>
            <person name="Antonio M."/>
            <person name="Oren A."/>
            <person name="Chaudhuri R.R."/>
            <person name="La Ragione R."/>
            <person name="Hildebrand F."/>
            <person name="Pallen M.J."/>
        </authorList>
    </citation>
    <scope>NUCLEOTIDE SEQUENCE</scope>
    <source>
        <strain evidence="7">ChiSjej2B20-13462</strain>
    </source>
</reference>
<dbReference type="SUPFAM" id="SSF103473">
    <property type="entry name" value="MFS general substrate transporter"/>
    <property type="match status" value="1"/>
</dbReference>
<keyword evidence="2" id="KW-1003">Cell membrane</keyword>
<dbReference type="Proteomes" id="UP000886874">
    <property type="component" value="Unassembled WGS sequence"/>
</dbReference>
<reference evidence="7" key="1">
    <citation type="submission" date="2020-10" db="EMBL/GenBank/DDBJ databases">
        <authorList>
            <person name="Gilroy R."/>
        </authorList>
    </citation>
    <scope>NUCLEOTIDE SEQUENCE</scope>
    <source>
        <strain evidence="7">ChiSjej2B20-13462</strain>
    </source>
</reference>
<gene>
    <name evidence="7" type="ORF">IAA67_05150</name>
</gene>
<comment type="subcellular location">
    <subcellularLocation>
        <location evidence="1">Cell membrane</location>
        <topology evidence="1">Multi-pass membrane protein</topology>
    </subcellularLocation>
</comment>
<dbReference type="InterPro" id="IPR036259">
    <property type="entry name" value="MFS_trans_sf"/>
</dbReference>
<sequence>MSNKSQKKSRAVFRNRNYRLLVLANIINRFGDSVDAIVFTWLTYTLTESAAFSALVFAANRLPTVLLQPLTGVWMERRPKRRAMVVTDLLRGLLVGYILLRLATGLPTAAELLIFTLLISTVEAFRQPAGGAILPQIVPPEQYTEAVSYQSGLSSAAELVGTGLGAVLIGLIGNAGAMAVDVVTFLLSALLLSAMGLKETLPAEPERFSARKLFRELGDGVSMVKGNRAMVYLILLSIVLNGLLTPYNSLEAAMTREILHSDAGVLSVVGVTLSLGMIAGASLFPTLSRRVPMRALLLTGSALLGAMYLGTVAVGRWAATTLAVYLSIGALMLLVGFGVALLNNFASVLILQKCDRTYLSRLSGLMGSLSGASMPAVSLLVSILTGYISTELFFIGSGVFVLLACGVLFSRRVMPAEFRENPEAKEGGVPA</sequence>
<evidence type="ECO:0000313" key="7">
    <source>
        <dbReference type="EMBL" id="HIQ69698.1"/>
    </source>
</evidence>
<evidence type="ECO:0000256" key="6">
    <source>
        <dbReference type="SAM" id="Phobius"/>
    </source>
</evidence>
<feature type="transmembrane region" description="Helical" evidence="6">
    <location>
        <begin position="296"/>
        <end position="318"/>
    </location>
</feature>
<feature type="transmembrane region" description="Helical" evidence="6">
    <location>
        <begin position="20"/>
        <end position="44"/>
    </location>
</feature>
<dbReference type="PANTHER" id="PTHR23513:SF6">
    <property type="entry name" value="MAJOR FACILITATOR SUPERFAMILY ASSOCIATED DOMAIN-CONTAINING PROTEIN"/>
    <property type="match status" value="1"/>
</dbReference>
<dbReference type="AlphaFoldDB" id="A0A9D0Z640"/>
<feature type="transmembrane region" description="Helical" evidence="6">
    <location>
        <begin position="50"/>
        <end position="74"/>
    </location>
</feature>
<dbReference type="PANTHER" id="PTHR23513">
    <property type="entry name" value="INTEGRAL MEMBRANE EFFLUX PROTEIN-RELATED"/>
    <property type="match status" value="1"/>
</dbReference>
<proteinExistence type="predicted"/>
<feature type="transmembrane region" description="Helical" evidence="6">
    <location>
        <begin position="265"/>
        <end position="284"/>
    </location>
</feature>
<dbReference type="Gene3D" id="1.20.1250.20">
    <property type="entry name" value="MFS general substrate transporter like domains"/>
    <property type="match status" value="1"/>
</dbReference>
<feature type="transmembrane region" description="Helical" evidence="6">
    <location>
        <begin position="229"/>
        <end position="245"/>
    </location>
</feature>
<dbReference type="GO" id="GO:0022857">
    <property type="term" value="F:transmembrane transporter activity"/>
    <property type="evidence" value="ECO:0007669"/>
    <property type="project" value="InterPro"/>
</dbReference>
<keyword evidence="5 6" id="KW-0472">Membrane</keyword>
<feature type="transmembrane region" description="Helical" evidence="6">
    <location>
        <begin position="164"/>
        <end position="192"/>
    </location>
</feature>
<keyword evidence="4 6" id="KW-1133">Transmembrane helix</keyword>
<dbReference type="GO" id="GO:0005886">
    <property type="term" value="C:plasma membrane"/>
    <property type="evidence" value="ECO:0007669"/>
    <property type="project" value="UniProtKB-SubCell"/>
</dbReference>
<protein>
    <submittedName>
        <fullName evidence="7">MFS transporter</fullName>
    </submittedName>
</protein>
<evidence type="ECO:0000313" key="8">
    <source>
        <dbReference type="Proteomes" id="UP000886874"/>
    </source>
</evidence>
<accession>A0A9D0Z640</accession>
<dbReference type="CDD" id="cd06173">
    <property type="entry name" value="MFS_MefA_like"/>
    <property type="match status" value="1"/>
</dbReference>
<organism evidence="7 8">
    <name type="scientific">Candidatus Avoscillospira stercorigallinarum</name>
    <dbReference type="NCBI Taxonomy" id="2840708"/>
    <lineage>
        <taxon>Bacteria</taxon>
        <taxon>Bacillati</taxon>
        <taxon>Bacillota</taxon>
        <taxon>Clostridia</taxon>
        <taxon>Eubacteriales</taxon>
        <taxon>Oscillospiraceae</taxon>
        <taxon>Oscillospiraceae incertae sedis</taxon>
        <taxon>Candidatus Avoscillospira</taxon>
    </lineage>
</organism>
<dbReference type="InterPro" id="IPR011701">
    <property type="entry name" value="MFS"/>
</dbReference>